<dbReference type="NCBIfam" id="TIGR04486">
    <property type="entry name" value="thiosulf_SoxB"/>
    <property type="match status" value="1"/>
</dbReference>
<evidence type="ECO:0000256" key="1">
    <source>
        <dbReference type="RuleBase" id="RU362119"/>
    </source>
</evidence>
<evidence type="ECO:0000313" key="4">
    <source>
        <dbReference type="Proteomes" id="UP000189810"/>
    </source>
</evidence>
<dbReference type="InterPro" id="IPR006179">
    <property type="entry name" value="5_nucleotidase/apyrase"/>
</dbReference>
<proteinExistence type="inferred from homology"/>
<evidence type="ECO:0000259" key="2">
    <source>
        <dbReference type="Pfam" id="PF02872"/>
    </source>
</evidence>
<dbReference type="CDD" id="cd07411">
    <property type="entry name" value="MPP_SoxB_N"/>
    <property type="match status" value="1"/>
</dbReference>
<keyword evidence="1" id="KW-0547">Nucleotide-binding</keyword>
<dbReference type="Proteomes" id="UP000189810">
    <property type="component" value="Chromosome I"/>
</dbReference>
<dbReference type="OrthoDB" id="9801679at2"/>
<dbReference type="InterPro" id="IPR030998">
    <property type="entry name" value="Thiosulf_SoxB"/>
</dbReference>
<dbReference type="AlphaFoldDB" id="A0A1M6T882"/>
<dbReference type="InterPro" id="IPR029052">
    <property type="entry name" value="Metallo-depent_PP-like"/>
</dbReference>
<dbReference type="GO" id="GO:0009166">
    <property type="term" value="P:nucleotide catabolic process"/>
    <property type="evidence" value="ECO:0007669"/>
    <property type="project" value="InterPro"/>
</dbReference>
<gene>
    <name evidence="3" type="ORF">SAMN05444391_1340</name>
</gene>
<dbReference type="SUPFAM" id="SSF56300">
    <property type="entry name" value="Metallo-dependent phosphatases"/>
    <property type="match status" value="1"/>
</dbReference>
<dbReference type="EMBL" id="LT670846">
    <property type="protein sequence ID" value="SHK53096.1"/>
    <property type="molecule type" value="Genomic_DNA"/>
</dbReference>
<comment type="similarity">
    <text evidence="1">Belongs to the 5'-nucleotidase family.</text>
</comment>
<dbReference type="Pfam" id="PF02872">
    <property type="entry name" value="5_nucleotid_C"/>
    <property type="match status" value="1"/>
</dbReference>
<dbReference type="PANTHER" id="PTHR11575">
    <property type="entry name" value="5'-NUCLEOTIDASE-RELATED"/>
    <property type="match status" value="1"/>
</dbReference>
<dbReference type="GO" id="GO:0000166">
    <property type="term" value="F:nucleotide binding"/>
    <property type="evidence" value="ECO:0007669"/>
    <property type="project" value="UniProtKB-KW"/>
</dbReference>
<keyword evidence="4" id="KW-1185">Reference proteome</keyword>
<name>A0A1M6T882_9AQUI</name>
<dbReference type="GO" id="GO:0016787">
    <property type="term" value="F:hydrolase activity"/>
    <property type="evidence" value="ECO:0007669"/>
    <property type="project" value="UniProtKB-KW"/>
</dbReference>
<dbReference type="SUPFAM" id="SSF55816">
    <property type="entry name" value="5'-nucleotidase (syn. UDP-sugar hydrolase), C-terminal domain"/>
    <property type="match status" value="1"/>
</dbReference>
<dbReference type="Gene3D" id="6.10.140.570">
    <property type="match status" value="1"/>
</dbReference>
<accession>A0A1M6T882</accession>
<feature type="domain" description="5'-Nucleotidase C-terminal" evidence="2">
    <location>
        <begin position="386"/>
        <end position="517"/>
    </location>
</feature>
<dbReference type="PRINTS" id="PR01607">
    <property type="entry name" value="APYRASEFAMLY"/>
</dbReference>
<reference evidence="3 4" key="1">
    <citation type="submission" date="2016-11" db="EMBL/GenBank/DDBJ databases">
        <authorList>
            <person name="Jaros S."/>
            <person name="Januszkiewicz K."/>
            <person name="Wedrychowicz H."/>
        </authorList>
    </citation>
    <scope>NUCLEOTIDE SEQUENCE [LARGE SCALE GENOMIC DNA]</scope>
    <source>
        <strain evidence="3 4">DSM 19557</strain>
    </source>
</reference>
<keyword evidence="1" id="KW-0378">Hydrolase</keyword>
<organism evidence="3 4">
    <name type="scientific">Thermocrinis minervae</name>
    <dbReference type="NCBI Taxonomy" id="381751"/>
    <lineage>
        <taxon>Bacteria</taxon>
        <taxon>Pseudomonadati</taxon>
        <taxon>Aquificota</taxon>
        <taxon>Aquificia</taxon>
        <taxon>Aquificales</taxon>
        <taxon>Aquificaceae</taxon>
        <taxon>Thermocrinis</taxon>
    </lineage>
</organism>
<dbReference type="InterPro" id="IPR036907">
    <property type="entry name" value="5'-Nucleotdase_C_sf"/>
</dbReference>
<dbReference type="InterPro" id="IPR041829">
    <property type="entry name" value="SoxB_N"/>
</dbReference>
<sequence>MGIDRRTFIIGSLSTASLATFALSKKPSVEDLMTTKAVGNVTLVFTTDIHARTRPVYFAEPPNLLAPKSLEGTPGFIAGKDWLRYFHVKRGTPLAYVGSSTDFIENAKRYGKTGGLDRVAWIIKRIVEERGRDRVIILDGGDTWVTSTIALLTEGKAIVDWLNYVGYDYIVAHWDVTIGKEKFLQRVKEFKGKFISQNITDEDFGDLIFPPYDVREVGGVKVGIIGQSFPFTPIANPRQFVQGWSFGVKEDTLQKYVDELREKHKVNAVILLSHDGLALDVALAKKVKGIDVILSGHTHDVVPSVIKVDKTLIVIAGSHAKVVGRLDLKIDKDGIKDFSYKLIPVLSDVIPSDKGAKEIIDKYYQPYRDKLSEVIATTDTMLYKRDTLFSTIDVLINMAIVDHYGVDIAQSPGYRWGTTILPGEKITVEDLMDYMAITYPNVWIIRRTGEQIKAAWEDVADNVFNPNPFYQQGGDMSRIYGAEYELMVNAPMGQRIRNIKVKGKDLDPKKTYLVAVWGGPPPPAEILDPNFKPRPVYDVVLEYVRKIKHISIDPRPNVKVLDTKYRLPEEEFGKIRI</sequence>
<dbReference type="GO" id="GO:0030288">
    <property type="term" value="C:outer membrane-bounded periplasmic space"/>
    <property type="evidence" value="ECO:0007669"/>
    <property type="project" value="TreeGrafter"/>
</dbReference>
<dbReference type="InterPro" id="IPR008334">
    <property type="entry name" value="5'-Nucleotdase_C"/>
</dbReference>
<dbReference type="PANTHER" id="PTHR11575:SF42">
    <property type="entry name" value="SULFUR OXIDATION PROTEIN SOXB"/>
    <property type="match status" value="1"/>
</dbReference>
<dbReference type="Gene3D" id="3.60.21.10">
    <property type="match status" value="1"/>
</dbReference>
<protein>
    <submittedName>
        <fullName evidence="3">Sulfur-oxidizing protein SoxB</fullName>
    </submittedName>
</protein>
<dbReference type="STRING" id="381751.SAMN05444391_1340"/>
<evidence type="ECO:0000313" key="3">
    <source>
        <dbReference type="EMBL" id="SHK53096.1"/>
    </source>
</evidence>
<dbReference type="RefSeq" id="WP_079654435.1">
    <property type="nucleotide sequence ID" value="NZ_LT670846.1"/>
</dbReference>
<dbReference type="Gene3D" id="3.90.780.10">
    <property type="entry name" value="5'-Nucleotidase, C-terminal domain"/>
    <property type="match status" value="1"/>
</dbReference>